<proteinExistence type="inferred from homology"/>
<dbReference type="Proteomes" id="UP000799438">
    <property type="component" value="Unassembled WGS sequence"/>
</dbReference>
<organism evidence="9 10">
    <name type="scientific">Aplosporella prunicola CBS 121167</name>
    <dbReference type="NCBI Taxonomy" id="1176127"/>
    <lineage>
        <taxon>Eukaryota</taxon>
        <taxon>Fungi</taxon>
        <taxon>Dikarya</taxon>
        <taxon>Ascomycota</taxon>
        <taxon>Pezizomycotina</taxon>
        <taxon>Dothideomycetes</taxon>
        <taxon>Dothideomycetes incertae sedis</taxon>
        <taxon>Botryosphaeriales</taxon>
        <taxon>Aplosporellaceae</taxon>
        <taxon>Aplosporella</taxon>
    </lineage>
</organism>
<dbReference type="GO" id="GO:0002949">
    <property type="term" value="P:tRNA threonylcarbamoyladenosine modification"/>
    <property type="evidence" value="ECO:0007669"/>
    <property type="project" value="TreeGrafter"/>
</dbReference>
<dbReference type="RefSeq" id="XP_033393974.1">
    <property type="nucleotide sequence ID" value="XM_033539316.1"/>
</dbReference>
<evidence type="ECO:0000256" key="2">
    <source>
        <dbReference type="ARBA" id="ARBA00005546"/>
    </source>
</evidence>
<evidence type="ECO:0000256" key="8">
    <source>
        <dbReference type="RuleBase" id="RU004398"/>
    </source>
</evidence>
<dbReference type="OrthoDB" id="329139at2759"/>
<evidence type="ECO:0000256" key="4">
    <source>
        <dbReference type="ARBA" id="ARBA00016009"/>
    </source>
</evidence>
<evidence type="ECO:0000256" key="3">
    <source>
        <dbReference type="ARBA" id="ARBA00015316"/>
    </source>
</evidence>
<dbReference type="SUPFAM" id="SSF143870">
    <property type="entry name" value="PF0523-like"/>
    <property type="match status" value="1"/>
</dbReference>
<reference evidence="9" key="1">
    <citation type="journal article" date="2020" name="Stud. Mycol.">
        <title>101 Dothideomycetes genomes: a test case for predicting lifestyles and emergence of pathogens.</title>
        <authorList>
            <person name="Haridas S."/>
            <person name="Albert R."/>
            <person name="Binder M."/>
            <person name="Bloem J."/>
            <person name="Labutti K."/>
            <person name="Salamov A."/>
            <person name="Andreopoulos B."/>
            <person name="Baker S."/>
            <person name="Barry K."/>
            <person name="Bills G."/>
            <person name="Bluhm B."/>
            <person name="Cannon C."/>
            <person name="Castanera R."/>
            <person name="Culley D."/>
            <person name="Daum C."/>
            <person name="Ezra D."/>
            <person name="Gonzalez J."/>
            <person name="Henrissat B."/>
            <person name="Kuo A."/>
            <person name="Liang C."/>
            <person name="Lipzen A."/>
            <person name="Lutzoni F."/>
            <person name="Magnuson J."/>
            <person name="Mondo S."/>
            <person name="Nolan M."/>
            <person name="Ohm R."/>
            <person name="Pangilinan J."/>
            <person name="Park H.-J."/>
            <person name="Ramirez L."/>
            <person name="Alfaro M."/>
            <person name="Sun H."/>
            <person name="Tritt A."/>
            <person name="Yoshinaga Y."/>
            <person name="Zwiers L.-H."/>
            <person name="Turgeon B."/>
            <person name="Goodwin S."/>
            <person name="Spatafora J."/>
            <person name="Crous P."/>
            <person name="Grigoriev I."/>
        </authorList>
    </citation>
    <scope>NUCLEOTIDE SEQUENCE</scope>
    <source>
        <strain evidence="9">CBS 121167</strain>
    </source>
</reference>
<comment type="subcellular location">
    <subcellularLocation>
        <location evidence="1">Nucleus</location>
    </subcellularLocation>
</comment>
<evidence type="ECO:0000256" key="6">
    <source>
        <dbReference type="ARBA" id="ARBA00023242"/>
    </source>
</evidence>
<evidence type="ECO:0000256" key="5">
    <source>
        <dbReference type="ARBA" id="ARBA00022694"/>
    </source>
</evidence>
<evidence type="ECO:0000256" key="7">
    <source>
        <dbReference type="ARBA" id="ARBA00025043"/>
    </source>
</evidence>
<dbReference type="EMBL" id="ML995497">
    <property type="protein sequence ID" value="KAF2138261.1"/>
    <property type="molecule type" value="Genomic_DNA"/>
</dbReference>
<dbReference type="Pfam" id="PF08617">
    <property type="entry name" value="CGI-121"/>
    <property type="match status" value="1"/>
</dbReference>
<dbReference type="InterPro" id="IPR036504">
    <property type="entry name" value="CGI121/TPRKB_sf"/>
</dbReference>
<dbReference type="AlphaFoldDB" id="A0A6A6B652"/>
<sequence>MARVQTIGLAHLPAHPVHVALFDHVTNAAALRQHLLSGNPEFEYAFLDATTILSTSHLLAAVFRALNDLLNARLKSRNVHSEIVFSLSPNNNIAESFRRFGIQDATTTLLAIKVSTPSSPVTAEAVQAHLSTAIEGTPLELTDAELARFTDLARIRKIYKLDSAKPMDGTADEPVDERKDMEAVVLGTMALKGS</sequence>
<dbReference type="PANTHER" id="PTHR15840">
    <property type="entry name" value="CGI-121 FAMILY MEMBER"/>
    <property type="match status" value="1"/>
</dbReference>
<comment type="function">
    <text evidence="7">Component of the EKC/KEOPS complex that is required for the formation of a threonylcarbamoyl group on adenosine at position 37 (t(6)A37) in tRNAs that read codons beginning with adenine. The complex is probably involved in the transfer of the threonylcarbamoyl moiety of threonylcarbamoyl-AMP (TC-AMP) to the N6 group of A37. CGI121 acts as an allosteric effector that regulates the t(6)A activity of the complex. The EKC/KEOPS complex also promotes both telomere uncapping and telomere elongation. The complex is required for efficient recruitment of transcriptional coactivators. CGI121 is not required for tRNA modification.</text>
</comment>
<dbReference type="GO" id="GO:0000408">
    <property type="term" value="C:EKC/KEOPS complex"/>
    <property type="evidence" value="ECO:0007669"/>
    <property type="project" value="TreeGrafter"/>
</dbReference>
<dbReference type="PANTHER" id="PTHR15840:SF10">
    <property type="entry name" value="EKC_KEOPS COMPLEX SUBUNIT TPRKB"/>
    <property type="match status" value="1"/>
</dbReference>
<keyword evidence="6 8" id="KW-0539">Nucleus</keyword>
<dbReference type="Gene3D" id="3.30.2380.10">
    <property type="entry name" value="CGI121/TPRKB"/>
    <property type="match status" value="1"/>
</dbReference>
<comment type="similarity">
    <text evidence="2 8">Belongs to the CGI121/TPRKB family.</text>
</comment>
<name>A0A6A6B652_9PEZI</name>
<evidence type="ECO:0000256" key="1">
    <source>
        <dbReference type="ARBA" id="ARBA00004123"/>
    </source>
</evidence>
<evidence type="ECO:0000313" key="9">
    <source>
        <dbReference type="EMBL" id="KAF2138261.1"/>
    </source>
</evidence>
<dbReference type="GO" id="GO:0005829">
    <property type="term" value="C:cytosol"/>
    <property type="evidence" value="ECO:0007669"/>
    <property type="project" value="TreeGrafter"/>
</dbReference>
<dbReference type="GO" id="GO:0005634">
    <property type="term" value="C:nucleus"/>
    <property type="evidence" value="ECO:0007669"/>
    <property type="project" value="UniProtKB-SubCell"/>
</dbReference>
<gene>
    <name evidence="9" type="ORF">K452DRAFT_277286</name>
</gene>
<accession>A0A6A6B652</accession>
<protein>
    <recommendedName>
        <fullName evidence="4">EKC/KEOPS complex subunit CGI121</fullName>
    </recommendedName>
    <alternativeName>
        <fullName evidence="3">EKC/KEOPS complex subunit cgi121</fullName>
    </alternativeName>
</protein>
<keyword evidence="10" id="KW-1185">Reference proteome</keyword>
<evidence type="ECO:0000313" key="10">
    <source>
        <dbReference type="Proteomes" id="UP000799438"/>
    </source>
</evidence>
<keyword evidence="5" id="KW-0819">tRNA processing</keyword>
<dbReference type="GeneID" id="54296812"/>
<dbReference type="InterPro" id="IPR013926">
    <property type="entry name" value="CGI121/TPRKB"/>
</dbReference>